<feature type="region of interest" description="Disordered" evidence="1">
    <location>
        <begin position="1"/>
        <end position="57"/>
    </location>
</feature>
<keyword evidence="3" id="KW-1185">Reference proteome</keyword>
<feature type="compositionally biased region" description="Basic and acidic residues" evidence="1">
    <location>
        <begin position="32"/>
        <end position="44"/>
    </location>
</feature>
<dbReference type="AlphaFoldDB" id="A0A232F4R2"/>
<protein>
    <submittedName>
        <fullName evidence="2">Uncharacterized protein</fullName>
    </submittedName>
</protein>
<feature type="region of interest" description="Disordered" evidence="1">
    <location>
        <begin position="69"/>
        <end position="138"/>
    </location>
</feature>
<sequence>MIVSDLEHSDTILSDNDVSDRENGSPSMIVSDLEHSDTNDDSSKSRSSSPSTGGIINFKGERVNLVLSDNDVSDRENRSPSMIVSDLEHSDTNDDSSKSRSSSPSTGGIIINFKGERVNLDDDSSKSRSSSPSTGGIIINFKGERVNLDDRSVERTTSSPLLFEESSSEQEITMCMYNSDAESKDEHSNAPTLPLMFSDDDITIGNIYEISKMVIPKFRLEEKMIPKLLLKDKTIPKTQKEDDYQKQYNVVLLRDN</sequence>
<evidence type="ECO:0000313" key="2">
    <source>
        <dbReference type="EMBL" id="OXU25771.1"/>
    </source>
</evidence>
<dbReference type="EMBL" id="NNAY01000950">
    <property type="protein sequence ID" value="OXU25771.1"/>
    <property type="molecule type" value="Genomic_DNA"/>
</dbReference>
<proteinExistence type="predicted"/>
<reference evidence="2 3" key="1">
    <citation type="journal article" date="2017" name="Curr. Biol.">
        <title>The Evolution of Venom by Co-option of Single-Copy Genes.</title>
        <authorList>
            <person name="Martinson E.O."/>
            <person name="Mrinalini"/>
            <person name="Kelkar Y.D."/>
            <person name="Chang C.H."/>
            <person name="Werren J.H."/>
        </authorList>
    </citation>
    <scope>NUCLEOTIDE SEQUENCE [LARGE SCALE GENOMIC DNA]</scope>
    <source>
        <strain evidence="2 3">Alberta</strain>
        <tissue evidence="2">Whole body</tissue>
    </source>
</reference>
<comment type="caution">
    <text evidence="2">The sequence shown here is derived from an EMBL/GenBank/DDBJ whole genome shotgun (WGS) entry which is preliminary data.</text>
</comment>
<evidence type="ECO:0000313" key="3">
    <source>
        <dbReference type="Proteomes" id="UP000215335"/>
    </source>
</evidence>
<feature type="compositionally biased region" description="Basic and acidic residues" evidence="1">
    <location>
        <begin position="1"/>
        <end position="10"/>
    </location>
</feature>
<feature type="compositionally biased region" description="Basic and acidic residues" evidence="1">
    <location>
        <begin position="86"/>
        <end position="98"/>
    </location>
</feature>
<feature type="compositionally biased region" description="Basic and acidic residues" evidence="1">
    <location>
        <begin position="114"/>
        <end position="126"/>
    </location>
</feature>
<accession>A0A232F4R2</accession>
<evidence type="ECO:0000256" key="1">
    <source>
        <dbReference type="SAM" id="MobiDB-lite"/>
    </source>
</evidence>
<gene>
    <name evidence="2" type="ORF">TSAR_016273</name>
</gene>
<organism evidence="2 3">
    <name type="scientific">Trichomalopsis sarcophagae</name>
    <dbReference type="NCBI Taxonomy" id="543379"/>
    <lineage>
        <taxon>Eukaryota</taxon>
        <taxon>Metazoa</taxon>
        <taxon>Ecdysozoa</taxon>
        <taxon>Arthropoda</taxon>
        <taxon>Hexapoda</taxon>
        <taxon>Insecta</taxon>
        <taxon>Pterygota</taxon>
        <taxon>Neoptera</taxon>
        <taxon>Endopterygota</taxon>
        <taxon>Hymenoptera</taxon>
        <taxon>Apocrita</taxon>
        <taxon>Proctotrupomorpha</taxon>
        <taxon>Chalcidoidea</taxon>
        <taxon>Pteromalidae</taxon>
        <taxon>Pteromalinae</taxon>
        <taxon>Trichomalopsis</taxon>
    </lineage>
</organism>
<dbReference type="Proteomes" id="UP000215335">
    <property type="component" value="Unassembled WGS sequence"/>
</dbReference>
<name>A0A232F4R2_9HYME</name>